<comment type="subcellular location">
    <subcellularLocation>
        <location evidence="1 5">Nucleus</location>
        <location evidence="1 5">Nucleolus</location>
    </subcellularLocation>
</comment>
<comment type="similarity">
    <text evidence="2 5">Belongs to the NRAP family.</text>
</comment>
<evidence type="ECO:0000256" key="2">
    <source>
        <dbReference type="ARBA" id="ARBA00006674"/>
    </source>
</evidence>
<evidence type="ECO:0000259" key="11">
    <source>
        <dbReference type="Pfam" id="PF17406"/>
    </source>
</evidence>
<dbReference type="Gene3D" id="1.10.1410.10">
    <property type="match status" value="1"/>
</dbReference>
<dbReference type="Pfam" id="PF17403">
    <property type="entry name" value="Nrap_D2"/>
    <property type="match status" value="1"/>
</dbReference>
<dbReference type="Pfam" id="PF17407">
    <property type="entry name" value="Nrap_D6"/>
    <property type="match status" value="1"/>
</dbReference>
<evidence type="ECO:0000256" key="1">
    <source>
        <dbReference type="ARBA" id="ARBA00004604"/>
    </source>
</evidence>
<dbReference type="OrthoDB" id="10251401at2759"/>
<feature type="domain" description="Nrap protein" evidence="12">
    <location>
        <begin position="896"/>
        <end position="1004"/>
    </location>
</feature>
<organism evidence="13 14">
    <name type="scientific">Carpinus fangiana</name>
    <dbReference type="NCBI Taxonomy" id="176857"/>
    <lineage>
        <taxon>Eukaryota</taxon>
        <taxon>Viridiplantae</taxon>
        <taxon>Streptophyta</taxon>
        <taxon>Embryophyta</taxon>
        <taxon>Tracheophyta</taxon>
        <taxon>Spermatophyta</taxon>
        <taxon>Magnoliopsida</taxon>
        <taxon>eudicotyledons</taxon>
        <taxon>Gunneridae</taxon>
        <taxon>Pentapetalae</taxon>
        <taxon>rosids</taxon>
        <taxon>fabids</taxon>
        <taxon>Fagales</taxon>
        <taxon>Betulaceae</taxon>
        <taxon>Carpinus</taxon>
    </lineage>
</organism>
<evidence type="ECO:0000259" key="9">
    <source>
        <dbReference type="Pfam" id="PF17404"/>
    </source>
</evidence>
<dbReference type="InterPro" id="IPR035368">
    <property type="entry name" value="Nrap_D3"/>
</dbReference>
<feature type="domain" description="Nrap protein" evidence="10">
    <location>
        <begin position="556"/>
        <end position="727"/>
    </location>
</feature>
<gene>
    <name evidence="13" type="ORF">FH972_004311</name>
</gene>
<name>A0A5N6QP94_9ROSI</name>
<dbReference type="EMBL" id="CM017321">
    <property type="protein sequence ID" value="KAE7999933.1"/>
    <property type="molecule type" value="Genomic_DNA"/>
</dbReference>
<dbReference type="InterPro" id="IPR035367">
    <property type="entry name" value="Nrap_D2"/>
</dbReference>
<keyword evidence="4 5" id="KW-0539">Nucleus</keyword>
<dbReference type="InterPro" id="IPR035369">
    <property type="entry name" value="Nrap_D4"/>
</dbReference>
<protein>
    <recommendedName>
        <fullName evidence="15">Nucleolar protein 6</fullName>
    </recommendedName>
</protein>
<sequence>MEPDAFTNSMDLKVREFLKEVRLDHSPAFTKLVDDTVSAIKDAIDKIPEDLKVTGNEAPGFVRDIGADKVEFKFKKPKSIKIGGSYAIQCIAKPDECFLEKDYLNYRYHAKRCLYLCIIKNYLKFSSLVRKVEWSTLQNEARKPVLLIYPAGEFAEVPAFFVRIIPTAKSLFTIKKLNLRRNNVRALNDGGSIPQATPKYNTSILEDMFLEDSAELIKKTFLGWKGLGEASILLKVWARQRSSIYVHDCLNGFLISVILAYLANRGRINNSMKAMEIFRVALSFIGIFRLWDYGLYFQQEGQNDITKEERMPYRETFPVVICNPSLPFNLAFRVSRSGFMELQDEAALALKCIEQCKDGGFEEIFMTKVDFAAKYDYCIRLNLKGTNEVHTSGFCLDDECWRLYEQKVHGVLNQGLSNRAKLIRVTWRNTLSEGSIENGLSIFDREPMFVGVSVSSLEKAFRVVDIGPNPENKEEALKFRRFWGDKAELRRFKDGTIAESTVWESEQWTKHLILKRIAEYVLLRHLSLSKENIVHIVDQLDFSLLHGVGDPISFSGSLLRALEVLSKRLRLIEDIPLKVSSVQPIDPAFRFTSVFPPEPHPLANDKDNVPRLHKLMPSCTQPLEVMIQLEGSGNWPMDDFAVEKTKTAFLLKIGESLQNTWGMKCTATEDDVDVFMSGYVFRLKILHERGLSLVRKEVGSDQVKRVTSVDKKLFFRSQHSSMINGLQGCYPIYVPVVRLAKRWVASHLFSTSLVEEAVELLVAYLFLKPLPFNAPCSRIAGFLRFLRLLSEYDWTFSALVVDINNDLGPNDEKEISDNFMLSRKAYEENKQNVSAAMFLGTAYDKASEAWTRFSPNVSELKRLVAYARSSANLLTKLILQDQIDFYKWECLFRTPLNNYDAIILLHMDKLPYPQRLLFPSELNLGKLVARGNGSKFFNPFMLPGDLKGSSDEVKNKLLVNFDPLRCFVGDLEKEFSDTFKVWYDSLGGDAIGITWEKFSSKKRSREELGEEAGEEGKDPVDVLKAVGEVETLYATSITQDSPLSPTSLETKISPPPARSTVPSPPNATLQHRPHQMKNSHIAYLVGAKPISLNPSLMRPSSTVLTFIGFPEENPYFIQPLIHPQKMRKTKILVITPSPNPDFKHQELRDQQQRVTSRQWPMRPEKFLKGDEAHLW</sequence>
<proteinExistence type="inferred from homology"/>
<dbReference type="GO" id="GO:0032545">
    <property type="term" value="C:CURI complex"/>
    <property type="evidence" value="ECO:0007669"/>
    <property type="project" value="TreeGrafter"/>
</dbReference>
<feature type="compositionally biased region" description="Polar residues" evidence="6">
    <location>
        <begin position="1040"/>
        <end position="1050"/>
    </location>
</feature>
<keyword evidence="14" id="KW-1185">Reference proteome</keyword>
<dbReference type="InterPro" id="IPR035371">
    <property type="entry name" value="Nrap_D6"/>
</dbReference>
<feature type="compositionally biased region" description="Basic and acidic residues" evidence="6">
    <location>
        <begin position="1141"/>
        <end position="1151"/>
    </location>
</feature>
<dbReference type="Pfam" id="PF17405">
    <property type="entry name" value="Nrap_D4"/>
    <property type="match status" value="1"/>
</dbReference>
<evidence type="ECO:0000313" key="14">
    <source>
        <dbReference type="Proteomes" id="UP000327013"/>
    </source>
</evidence>
<accession>A0A5N6QP94</accession>
<dbReference type="Pfam" id="PF03813">
    <property type="entry name" value="Nrap"/>
    <property type="match status" value="1"/>
</dbReference>
<feature type="domain" description="Nrap protein" evidence="11">
    <location>
        <begin position="730"/>
        <end position="885"/>
    </location>
</feature>
<dbReference type="InterPro" id="IPR035370">
    <property type="entry name" value="Nrap_D5"/>
</dbReference>
<evidence type="ECO:0000256" key="6">
    <source>
        <dbReference type="SAM" id="MobiDB-lite"/>
    </source>
</evidence>
<feature type="region of interest" description="Disordered" evidence="6">
    <location>
        <begin position="1040"/>
        <end position="1071"/>
    </location>
</feature>
<dbReference type="GO" id="GO:0034456">
    <property type="term" value="C:UTP-C complex"/>
    <property type="evidence" value="ECO:0007669"/>
    <property type="project" value="TreeGrafter"/>
</dbReference>
<dbReference type="Pfam" id="PF17404">
    <property type="entry name" value="Nrap_D3"/>
    <property type="match status" value="1"/>
</dbReference>
<evidence type="ECO:0000256" key="4">
    <source>
        <dbReference type="ARBA" id="ARBA00023242"/>
    </source>
</evidence>
<feature type="region of interest" description="Disordered" evidence="6">
    <location>
        <begin position="1137"/>
        <end position="1162"/>
    </location>
</feature>
<dbReference type="Pfam" id="PF17406">
    <property type="entry name" value="Nrap_D5"/>
    <property type="match status" value="1"/>
</dbReference>
<dbReference type="InterPro" id="IPR035082">
    <property type="entry name" value="Nrap_D1"/>
</dbReference>
<evidence type="ECO:0000259" key="7">
    <source>
        <dbReference type="Pfam" id="PF03813"/>
    </source>
</evidence>
<evidence type="ECO:0000256" key="3">
    <source>
        <dbReference type="ARBA" id="ARBA00022884"/>
    </source>
</evidence>
<feature type="domain" description="Nrap protein" evidence="9">
    <location>
        <begin position="372"/>
        <end position="527"/>
    </location>
</feature>
<feature type="domain" description="Nrap protein" evidence="7">
    <location>
        <begin position="94"/>
        <end position="220"/>
    </location>
</feature>
<evidence type="ECO:0000259" key="8">
    <source>
        <dbReference type="Pfam" id="PF17403"/>
    </source>
</evidence>
<dbReference type="InterPro" id="IPR005554">
    <property type="entry name" value="NOL6/Upt22"/>
</dbReference>
<dbReference type="GO" id="GO:0003723">
    <property type="term" value="F:RNA binding"/>
    <property type="evidence" value="ECO:0007669"/>
    <property type="project" value="UniProtKB-KW"/>
</dbReference>
<evidence type="ECO:0000313" key="13">
    <source>
        <dbReference type="EMBL" id="KAE7999933.1"/>
    </source>
</evidence>
<evidence type="ECO:0008006" key="15">
    <source>
        <dbReference type="Google" id="ProtNLM"/>
    </source>
</evidence>
<keyword evidence="3 5" id="KW-0694">RNA-binding</keyword>
<dbReference type="PANTHER" id="PTHR17972:SF0">
    <property type="entry name" value="NUCLEOLAR PROTEIN 6"/>
    <property type="match status" value="1"/>
</dbReference>
<dbReference type="PANTHER" id="PTHR17972">
    <property type="entry name" value="NUCLEOLAR RNA-ASSOCIATED PROTEIN"/>
    <property type="match status" value="1"/>
</dbReference>
<dbReference type="Proteomes" id="UP000327013">
    <property type="component" value="Chromosome 1"/>
</dbReference>
<evidence type="ECO:0000259" key="10">
    <source>
        <dbReference type="Pfam" id="PF17405"/>
    </source>
</evidence>
<feature type="domain" description="Nrap protein" evidence="8">
    <location>
        <begin position="228"/>
        <end position="368"/>
    </location>
</feature>
<evidence type="ECO:0000256" key="5">
    <source>
        <dbReference type="RuleBase" id="RU364032"/>
    </source>
</evidence>
<dbReference type="GO" id="GO:0032040">
    <property type="term" value="C:small-subunit processome"/>
    <property type="evidence" value="ECO:0007669"/>
    <property type="project" value="TreeGrafter"/>
</dbReference>
<dbReference type="AlphaFoldDB" id="A0A5N6QP94"/>
<evidence type="ECO:0000259" key="12">
    <source>
        <dbReference type="Pfam" id="PF17407"/>
    </source>
</evidence>
<feature type="compositionally biased region" description="Pro residues" evidence="6">
    <location>
        <begin position="1053"/>
        <end position="1065"/>
    </location>
</feature>
<dbReference type="GO" id="GO:0006409">
    <property type="term" value="P:tRNA export from nucleus"/>
    <property type="evidence" value="ECO:0007669"/>
    <property type="project" value="TreeGrafter"/>
</dbReference>
<dbReference type="GO" id="GO:0006364">
    <property type="term" value="P:rRNA processing"/>
    <property type="evidence" value="ECO:0007669"/>
    <property type="project" value="TreeGrafter"/>
</dbReference>
<reference evidence="13 14" key="1">
    <citation type="submission" date="2019-06" db="EMBL/GenBank/DDBJ databases">
        <title>A chromosomal-level reference genome of Carpinus fangiana (Coryloideae, Betulaceae).</title>
        <authorList>
            <person name="Yang X."/>
            <person name="Wang Z."/>
            <person name="Zhang L."/>
            <person name="Hao G."/>
            <person name="Liu J."/>
            <person name="Yang Y."/>
        </authorList>
    </citation>
    <scope>NUCLEOTIDE SEQUENCE [LARGE SCALE GENOMIC DNA]</scope>
    <source>
        <strain evidence="13">Cfa_2016G</strain>
        <tissue evidence="13">Leaf</tissue>
    </source>
</reference>